<feature type="compositionally biased region" description="Basic and acidic residues" evidence="1">
    <location>
        <begin position="295"/>
        <end position="304"/>
    </location>
</feature>
<proteinExistence type="predicted"/>
<name>A0AAN7ZBZ3_9PEZI</name>
<reference evidence="2 3" key="1">
    <citation type="submission" date="2023-10" db="EMBL/GenBank/DDBJ databases">
        <title>Draft genome sequence of Xylaria bambusicola isolate GMP-LS, the root and basal stem rot pathogen of sugarcane in Indonesia.</title>
        <authorList>
            <person name="Selvaraj P."/>
            <person name="Muralishankar V."/>
            <person name="Muruganantham S."/>
            <person name="Sp S."/>
            <person name="Haryani S."/>
            <person name="Lau K.J.X."/>
            <person name="Naqvi N.I."/>
        </authorList>
    </citation>
    <scope>NUCLEOTIDE SEQUENCE [LARGE SCALE GENOMIC DNA]</scope>
    <source>
        <strain evidence="2">GMP-LS</strain>
    </source>
</reference>
<dbReference type="EMBL" id="JAWHQM010000035">
    <property type="protein sequence ID" value="KAK5633758.1"/>
    <property type="molecule type" value="Genomic_DNA"/>
</dbReference>
<evidence type="ECO:0000313" key="2">
    <source>
        <dbReference type="EMBL" id="KAK5633758.1"/>
    </source>
</evidence>
<protein>
    <recommendedName>
        <fullName evidence="4">Aflatoxin regulatory protein domain-containing protein</fullName>
    </recommendedName>
</protein>
<feature type="region of interest" description="Disordered" evidence="1">
    <location>
        <begin position="394"/>
        <end position="418"/>
    </location>
</feature>
<feature type="compositionally biased region" description="Low complexity" evidence="1">
    <location>
        <begin position="85"/>
        <end position="96"/>
    </location>
</feature>
<dbReference type="Proteomes" id="UP001305414">
    <property type="component" value="Unassembled WGS sequence"/>
</dbReference>
<feature type="compositionally biased region" description="Polar residues" evidence="1">
    <location>
        <begin position="193"/>
        <end position="203"/>
    </location>
</feature>
<evidence type="ECO:0008006" key="4">
    <source>
        <dbReference type="Google" id="ProtNLM"/>
    </source>
</evidence>
<feature type="compositionally biased region" description="Polar residues" evidence="1">
    <location>
        <begin position="396"/>
        <end position="418"/>
    </location>
</feature>
<evidence type="ECO:0000313" key="3">
    <source>
        <dbReference type="Proteomes" id="UP001305414"/>
    </source>
</evidence>
<sequence length="520" mass="56532">MLADGNLVLLPFGTCKRCEKAGAEVSTSHSVQWTPLGVEKMCVDSIITLKCRTTTTTGNGVANANNDDRAVKRKSPPVDVEDNNSDPSSHSGSLPSTVENDLAMFSHSPFSHAPFGHSPGDPLMFNVDGEGMLDLGALETDVGEFHTLESMEALTAPSMHFQYPGSAVGQPQSHKEDVSASIDTTYEAPTAPTPGSINKSDGPTATVPPVDPQSNPHNGQDKRKRLLDLHTLVFDGLYHISDSDLANSLLESNETTLASRNRDTRPSDIVGRVLVTSECLIELLEIFEEKLTSDFAPRPRDNSVGRRRLSSIAPTRYRSASPSQSANNPFRRQHHSLPTSLADRRAECDKLTTCSMSSSVVSLPVALSFLTCYVGLLSAYRTIFSHIQEMLRAAETPSSAPTGRSRPQSKRASLSQAEGNTLNHEQILKIRIQLEVMTHMLDRIRRAWAGVINDGPRGNEDDADDQDGPCRKAAAMSLLRSMLIHEGFDCRGGSCEIGLGSLEAILESIRRMLRGERSLC</sequence>
<feature type="region of interest" description="Disordered" evidence="1">
    <location>
        <begin position="295"/>
        <end position="338"/>
    </location>
</feature>
<feature type="region of interest" description="Disordered" evidence="1">
    <location>
        <begin position="57"/>
        <end position="97"/>
    </location>
</feature>
<gene>
    <name evidence="2" type="ORF">RRF57_009472</name>
</gene>
<dbReference type="AlphaFoldDB" id="A0AAN7ZBZ3"/>
<feature type="region of interest" description="Disordered" evidence="1">
    <location>
        <begin position="186"/>
        <end position="221"/>
    </location>
</feature>
<keyword evidence="3" id="KW-1185">Reference proteome</keyword>
<accession>A0AAN7ZBZ3</accession>
<comment type="caution">
    <text evidence="2">The sequence shown here is derived from an EMBL/GenBank/DDBJ whole genome shotgun (WGS) entry which is preliminary data.</text>
</comment>
<evidence type="ECO:0000256" key="1">
    <source>
        <dbReference type="SAM" id="MobiDB-lite"/>
    </source>
</evidence>
<feature type="compositionally biased region" description="Polar residues" evidence="1">
    <location>
        <begin position="318"/>
        <end position="330"/>
    </location>
</feature>
<organism evidence="2 3">
    <name type="scientific">Xylaria bambusicola</name>
    <dbReference type="NCBI Taxonomy" id="326684"/>
    <lineage>
        <taxon>Eukaryota</taxon>
        <taxon>Fungi</taxon>
        <taxon>Dikarya</taxon>
        <taxon>Ascomycota</taxon>
        <taxon>Pezizomycotina</taxon>
        <taxon>Sordariomycetes</taxon>
        <taxon>Xylariomycetidae</taxon>
        <taxon>Xylariales</taxon>
        <taxon>Xylariaceae</taxon>
        <taxon>Xylaria</taxon>
    </lineage>
</organism>